<feature type="region of interest" description="Disordered" evidence="1">
    <location>
        <begin position="244"/>
        <end position="409"/>
    </location>
</feature>
<evidence type="ECO:0000313" key="4">
    <source>
        <dbReference type="EMBL" id="KAK7462047.1"/>
    </source>
</evidence>
<protein>
    <submittedName>
        <fullName evidence="4">Uncharacterized protein</fullName>
    </submittedName>
</protein>
<feature type="compositionally biased region" description="Polar residues" evidence="1">
    <location>
        <begin position="337"/>
        <end position="369"/>
    </location>
</feature>
<keyword evidence="2" id="KW-1133">Transmembrane helix</keyword>
<evidence type="ECO:0000256" key="1">
    <source>
        <dbReference type="SAM" id="MobiDB-lite"/>
    </source>
</evidence>
<feature type="compositionally biased region" description="Polar residues" evidence="1">
    <location>
        <begin position="378"/>
        <end position="389"/>
    </location>
</feature>
<feature type="compositionally biased region" description="Pro residues" evidence="1">
    <location>
        <begin position="117"/>
        <end position="130"/>
    </location>
</feature>
<reference evidence="4 5" key="1">
    <citation type="journal article" date="2023" name="Sci. Data">
        <title>Genome assembly of the Korean intertidal mud-creeper Batillaria attramentaria.</title>
        <authorList>
            <person name="Patra A.K."/>
            <person name="Ho P.T."/>
            <person name="Jun S."/>
            <person name="Lee S.J."/>
            <person name="Kim Y."/>
            <person name="Won Y.J."/>
        </authorList>
    </citation>
    <scope>NUCLEOTIDE SEQUENCE [LARGE SCALE GENOMIC DNA]</scope>
    <source>
        <strain evidence="4">Wonlab-2016</strain>
    </source>
</reference>
<feature type="region of interest" description="Disordered" evidence="1">
    <location>
        <begin position="70"/>
        <end position="157"/>
    </location>
</feature>
<dbReference type="AlphaFoldDB" id="A0ABD0J5L2"/>
<feature type="chain" id="PRO_5044768616" evidence="3">
    <location>
        <begin position="24"/>
        <end position="409"/>
    </location>
</feature>
<keyword evidence="2" id="KW-0812">Transmembrane</keyword>
<keyword evidence="5" id="KW-1185">Reference proteome</keyword>
<keyword evidence="3" id="KW-0732">Signal</keyword>
<gene>
    <name evidence="4" type="ORF">BaRGS_00038536</name>
</gene>
<feature type="compositionally biased region" description="Pro residues" evidence="1">
    <location>
        <begin position="298"/>
        <end position="311"/>
    </location>
</feature>
<comment type="caution">
    <text evidence="4">The sequence shown here is derived from an EMBL/GenBank/DDBJ whole genome shotgun (WGS) entry which is preliminary data.</text>
</comment>
<keyword evidence="2" id="KW-0472">Membrane</keyword>
<feature type="transmembrane region" description="Helical" evidence="2">
    <location>
        <begin position="35"/>
        <end position="54"/>
    </location>
</feature>
<proteinExistence type="predicted"/>
<feature type="signal peptide" evidence="3">
    <location>
        <begin position="1"/>
        <end position="23"/>
    </location>
</feature>
<organism evidence="4 5">
    <name type="scientific">Batillaria attramentaria</name>
    <dbReference type="NCBI Taxonomy" id="370345"/>
    <lineage>
        <taxon>Eukaryota</taxon>
        <taxon>Metazoa</taxon>
        <taxon>Spiralia</taxon>
        <taxon>Lophotrochozoa</taxon>
        <taxon>Mollusca</taxon>
        <taxon>Gastropoda</taxon>
        <taxon>Caenogastropoda</taxon>
        <taxon>Sorbeoconcha</taxon>
        <taxon>Cerithioidea</taxon>
        <taxon>Batillariidae</taxon>
        <taxon>Batillaria</taxon>
    </lineage>
</organism>
<name>A0ABD0J5L2_9CAEN</name>
<evidence type="ECO:0000256" key="2">
    <source>
        <dbReference type="SAM" id="Phobius"/>
    </source>
</evidence>
<evidence type="ECO:0000256" key="3">
    <source>
        <dbReference type="SAM" id="SignalP"/>
    </source>
</evidence>
<accession>A0ABD0J5L2</accession>
<sequence>MGTRHWFCCPYLILTSFATSSPAWPCTGKQSSDNTALVAAFVAGAVTVVVIVIASCRECYRKFGPNTGHPSPSVELAMRERSSGGLETDGSRQSAHHYMEVPDSPPPSDEGSAADDVPPPPPVCRGPGNPPADYLNPQPSRDEAEEEGAEWKTVPFYQNTQLRSIDQDVSSQLPGSEPAASDNNQRADQLSDEVFASDNTPPTASTSTGKHSSDNTALVAAFVAGAVTVVVIVIASCRECYRKFGPNTGHPSPSVELAMRERSSGGLETDGSRQSAHHYMEVPDSPPPSDEGSAADDVPPPPPVCHGPGNPPADYLNPQPSRDEAEEEGAEWKTVPFYQNTQLRSIDQDVSSQLPGSEQAASDNNQRADQQTDEVFASANTPPTASTSDDTLESDYVPYAPPLYENTRP</sequence>
<feature type="transmembrane region" description="Helical" evidence="2">
    <location>
        <begin position="217"/>
        <end position="236"/>
    </location>
</feature>
<dbReference type="EMBL" id="JACVVK020000626">
    <property type="protein sequence ID" value="KAK7462047.1"/>
    <property type="molecule type" value="Genomic_DNA"/>
</dbReference>
<evidence type="ECO:0000313" key="5">
    <source>
        <dbReference type="Proteomes" id="UP001519460"/>
    </source>
</evidence>
<dbReference type="Proteomes" id="UP001519460">
    <property type="component" value="Unassembled WGS sequence"/>
</dbReference>